<evidence type="ECO:0000313" key="3">
    <source>
        <dbReference type="Proteomes" id="UP000008330"/>
    </source>
</evidence>
<feature type="transmembrane region" description="Helical" evidence="1">
    <location>
        <begin position="31"/>
        <end position="51"/>
    </location>
</feature>
<keyword evidence="3" id="KW-1185">Reference proteome</keyword>
<reference evidence="2 3" key="1">
    <citation type="journal article" date="2010" name="Stand. Genomic Sci.">
        <title>Complete genome sequence of Rhizobium leguminosarum bv trifolii strain WSM2304, an effective microsymbiont of the South American clover Trifolium polymorphum.</title>
        <authorList>
            <person name="Reeve W."/>
            <person name="O'Hara G."/>
            <person name="Chain P."/>
            <person name="Ardley J."/>
            <person name="Brau L."/>
            <person name="Nandesena K."/>
            <person name="Tiwari R."/>
            <person name="Malfatti S."/>
            <person name="Kiss H."/>
            <person name="Lapidus A."/>
            <person name="Copeland A."/>
            <person name="Nolan M."/>
            <person name="Land M."/>
            <person name="Ivanova N."/>
            <person name="Mavromatis K."/>
            <person name="Markowitz V."/>
            <person name="Kyrpides N."/>
            <person name="Melino V."/>
            <person name="Denton M."/>
            <person name="Yates R."/>
            <person name="Howieson J."/>
        </authorList>
    </citation>
    <scope>NUCLEOTIDE SEQUENCE [LARGE SCALE GENOMIC DNA]</scope>
    <source>
        <strain evidence="2 3">WSM2304</strain>
    </source>
</reference>
<evidence type="ECO:0000256" key="1">
    <source>
        <dbReference type="SAM" id="Phobius"/>
    </source>
</evidence>
<dbReference type="KEGG" id="rlt:Rleg2_1134"/>
<sequence length="53" mass="6058">MTIYQPIKPMSRLERFTDWCRDTWGVDAPEFATTMVLAFMLPVVLGLAVVVQL</sequence>
<gene>
    <name evidence="2" type="ordered locus">Rleg2_1134</name>
</gene>
<proteinExistence type="predicted"/>
<organism evidence="2 3">
    <name type="scientific">Rhizobium leguminosarum bv. trifolii (strain WSM2304)</name>
    <dbReference type="NCBI Taxonomy" id="395492"/>
    <lineage>
        <taxon>Bacteria</taxon>
        <taxon>Pseudomonadati</taxon>
        <taxon>Pseudomonadota</taxon>
        <taxon>Alphaproteobacteria</taxon>
        <taxon>Hyphomicrobiales</taxon>
        <taxon>Rhizobiaceae</taxon>
        <taxon>Rhizobium/Agrobacterium group</taxon>
        <taxon>Rhizobium</taxon>
    </lineage>
</organism>
<keyword evidence="1" id="KW-1133">Transmembrane helix</keyword>
<dbReference type="EMBL" id="CP001191">
    <property type="protein sequence ID" value="ACI54428.1"/>
    <property type="molecule type" value="Genomic_DNA"/>
</dbReference>
<dbReference type="RefSeq" id="WP_012557230.1">
    <property type="nucleotide sequence ID" value="NC_011369.1"/>
</dbReference>
<protein>
    <submittedName>
        <fullName evidence="2">Uncharacterized protein</fullName>
    </submittedName>
</protein>
<keyword evidence="1" id="KW-0472">Membrane</keyword>
<name>A0ABF7QK61_RHILW</name>
<accession>A0ABF7QK61</accession>
<dbReference type="AlphaFoldDB" id="A0ABF7QK61"/>
<dbReference type="Proteomes" id="UP000008330">
    <property type="component" value="Chromosome"/>
</dbReference>
<keyword evidence="1" id="KW-0812">Transmembrane</keyword>
<evidence type="ECO:0000313" key="2">
    <source>
        <dbReference type="EMBL" id="ACI54428.1"/>
    </source>
</evidence>